<keyword evidence="1" id="KW-1133">Transmembrane helix</keyword>
<dbReference type="PANTHER" id="PTHR31610:SF0">
    <property type="entry name" value="SLC26A_SULP TRANSPORTER DOMAIN-CONTAINING PROTEIN"/>
    <property type="match status" value="1"/>
</dbReference>
<organism evidence="2 3">
    <name type="scientific">Treponema pedis</name>
    <dbReference type="NCBI Taxonomy" id="409322"/>
    <lineage>
        <taxon>Bacteria</taxon>
        <taxon>Pseudomonadati</taxon>
        <taxon>Spirochaetota</taxon>
        <taxon>Spirochaetia</taxon>
        <taxon>Spirochaetales</taxon>
        <taxon>Treponemataceae</taxon>
        <taxon>Treponema</taxon>
    </lineage>
</organism>
<protein>
    <submittedName>
        <fullName evidence="2">Uracil permease</fullName>
    </submittedName>
</protein>
<keyword evidence="1" id="KW-0812">Transmembrane</keyword>
<feature type="transmembrane region" description="Helical" evidence="1">
    <location>
        <begin position="63"/>
        <end position="82"/>
    </location>
</feature>
<dbReference type="PANTHER" id="PTHR31610">
    <property type="entry name" value="SLR0360 PROTEIN"/>
    <property type="match status" value="1"/>
</dbReference>
<dbReference type="EMBL" id="CP061839">
    <property type="protein sequence ID" value="QOW60549.1"/>
    <property type="molecule type" value="Genomic_DNA"/>
</dbReference>
<feature type="transmembrane region" description="Helical" evidence="1">
    <location>
        <begin position="213"/>
        <end position="234"/>
    </location>
</feature>
<dbReference type="RefSeq" id="WP_194076049.1">
    <property type="nucleotide sequence ID" value="NZ_CP061839.1"/>
</dbReference>
<dbReference type="Proteomes" id="UP000593915">
    <property type="component" value="Chromosome"/>
</dbReference>
<feature type="transmembrane region" description="Helical" evidence="1">
    <location>
        <begin position="124"/>
        <end position="148"/>
    </location>
</feature>
<feature type="transmembrane region" description="Helical" evidence="1">
    <location>
        <begin position="94"/>
        <end position="118"/>
    </location>
</feature>
<feature type="transmembrane region" description="Helical" evidence="1">
    <location>
        <begin position="464"/>
        <end position="481"/>
    </location>
</feature>
<evidence type="ECO:0000256" key="1">
    <source>
        <dbReference type="SAM" id="Phobius"/>
    </source>
</evidence>
<feature type="transmembrane region" description="Helical" evidence="1">
    <location>
        <begin position="302"/>
        <end position="322"/>
    </location>
</feature>
<feature type="transmembrane region" description="Helical" evidence="1">
    <location>
        <begin position="388"/>
        <end position="414"/>
    </location>
</feature>
<feature type="transmembrane region" description="Helical" evidence="1">
    <location>
        <begin position="181"/>
        <end position="201"/>
    </location>
</feature>
<feature type="transmembrane region" description="Helical" evidence="1">
    <location>
        <begin position="493"/>
        <end position="510"/>
    </location>
</feature>
<name>A0A7S6WP29_9SPIR</name>
<evidence type="ECO:0000313" key="2">
    <source>
        <dbReference type="EMBL" id="QOW60549.1"/>
    </source>
</evidence>
<feature type="transmembrane region" description="Helical" evidence="1">
    <location>
        <begin position="29"/>
        <end position="51"/>
    </location>
</feature>
<feature type="transmembrane region" description="Helical" evidence="1">
    <location>
        <begin position="434"/>
        <end position="457"/>
    </location>
</feature>
<accession>A0A7S6WP29</accession>
<evidence type="ECO:0000313" key="3">
    <source>
        <dbReference type="Proteomes" id="UP000593915"/>
    </source>
</evidence>
<dbReference type="AlphaFoldDB" id="A0A7S6WP29"/>
<sequence>MNKNNKNPCSLNGLKFGFAEHFSSGDIEAFFGVFADVFSKISVIIGVLLFGEKMPKELVLGRILPGIAAGSILGCLIYFWEAHKLGIKENRKDVTALPFGVSSTHVFTWLFIIIVPVYRQTGDAYFAWQVGLASCFCGGFVEIAGGFIARPIKKFLPQAALLSNMAAASLIWLSFNSMTAIFSKPLIAVLPLFMAFLTLSWHKNFIRFIPNSALILLAGSLAAWLSGVSGAAQVQEAVNDTGLYLPSLYIKDIFLGLNRITPYLSTIIPLQIANFLVTMQAVESAETVGDAFNMRETMIKDGITSIVSALFGSPFPTTVYYGHTGWKRSGARSGYMLLLILPYTAMFFGASLLLSAVIPFEVIMVFLLTVGITVAMKVQNDLPHDYSAVIYVSLFPIMAQYITSLLDSVLHFFNSSIFSYGLEKFDAGGTAIRGLFYLSNGAFASSFMYSVWIAYILQKNYLRAATAAFLLAVLSSVGFIHQPSLSWLPKDNIKFVSVYLLIGIFCFILYKKNKSEIPL</sequence>
<keyword evidence="1" id="KW-0472">Membrane</keyword>
<proteinExistence type="predicted"/>
<gene>
    <name evidence="2" type="ORF">IFE08_12200</name>
</gene>
<reference evidence="2 3" key="1">
    <citation type="submission" date="2020-09" db="EMBL/GenBank/DDBJ databases">
        <title>Characterization of Treponema spp. from bovine digital dermatitis in Korea.</title>
        <authorList>
            <person name="Espiritu H.M."/>
            <person name="Cho Y.I."/>
            <person name="Mamuad L."/>
        </authorList>
    </citation>
    <scope>NUCLEOTIDE SEQUENCE [LARGE SCALE GENOMIC DNA]</scope>
    <source>
        <strain evidence="2 3">KS1</strain>
    </source>
</reference>